<organism evidence="2 3">
    <name type="scientific">Candidatus Shapirobacteria bacterium CG_4_9_14_0_2_um_filter_39_11</name>
    <dbReference type="NCBI Taxonomy" id="1974478"/>
    <lineage>
        <taxon>Bacteria</taxon>
        <taxon>Candidatus Shapironibacteriota</taxon>
    </lineage>
</organism>
<feature type="transmembrane region" description="Helical" evidence="1">
    <location>
        <begin position="195"/>
        <end position="214"/>
    </location>
</feature>
<feature type="transmembrane region" description="Helical" evidence="1">
    <location>
        <begin position="301"/>
        <end position="321"/>
    </location>
</feature>
<keyword evidence="1" id="KW-0472">Membrane</keyword>
<feature type="transmembrane region" description="Helical" evidence="1">
    <location>
        <begin position="277"/>
        <end position="295"/>
    </location>
</feature>
<evidence type="ECO:0000256" key="1">
    <source>
        <dbReference type="SAM" id="Phobius"/>
    </source>
</evidence>
<feature type="transmembrane region" description="Helical" evidence="1">
    <location>
        <begin position="126"/>
        <end position="145"/>
    </location>
</feature>
<proteinExistence type="predicted"/>
<dbReference type="EMBL" id="PFSF01000023">
    <property type="protein sequence ID" value="PJC28258.1"/>
    <property type="molecule type" value="Genomic_DNA"/>
</dbReference>
<evidence type="ECO:0000313" key="2">
    <source>
        <dbReference type="EMBL" id="PJC28258.1"/>
    </source>
</evidence>
<keyword evidence="1" id="KW-1133">Transmembrane helix</keyword>
<protein>
    <submittedName>
        <fullName evidence="2">Uncharacterized protein</fullName>
    </submittedName>
</protein>
<feature type="transmembrane region" description="Helical" evidence="1">
    <location>
        <begin position="72"/>
        <end position="90"/>
    </location>
</feature>
<keyword evidence="1" id="KW-0812">Transmembrane</keyword>
<feature type="transmembrane region" description="Helical" evidence="1">
    <location>
        <begin position="328"/>
        <end position="348"/>
    </location>
</feature>
<name>A0A2M8ET13_9BACT</name>
<sequence length="488" mass="56437">MKKLPQRFLLLCLLLVAILRLPSLFEPYWYGDEGVYLTLGQAIRKGLVLYRDIHDNKPPLLYLLAALSGNVFWFRAILLGWMLTTTILFWKLIKNLFPKQEKLAEISLFTFSILSSIPLIEGNIANAEIFMIGTTIAGFYLYFIAKKWSQYLLAGIFFSLSVLFKVPAVFDFATILVFFLFIAKKKNYQLLITNYFFLIFGFIIPILITIIYFASRNALSYYLNAAFSQNLGYLFSWRAGTMVARGLSSKIGLISRSGVLLVTTLLIFLLRKSLAKPFILITIWFLFSLFAAALSERPYPHYLIQVLPSFCLILGILLTSGRTVIKRLAFSLIVLLVAGLVVVQFWVYPVFGYYFNFLGFATHLKARAEYFAWFSPQVNQTYAVANFLVKHTQPDERIFIWGDEPYIYALSRRLPTGRYTVAYHIVDYNGYQETIETLTKNPPRWMIVMEEENRLFPGLFNFLNSNYLLEEKINSAKIFHRRSIIEID</sequence>
<accession>A0A2M8ET13</accession>
<reference evidence="3" key="1">
    <citation type="submission" date="2017-09" db="EMBL/GenBank/DDBJ databases">
        <title>Depth-based differentiation of microbial function through sediment-hosted aquifers and enrichment of novel symbionts in the deep terrestrial subsurface.</title>
        <authorList>
            <person name="Probst A.J."/>
            <person name="Ladd B."/>
            <person name="Jarett J.K."/>
            <person name="Geller-Mcgrath D.E."/>
            <person name="Sieber C.M.K."/>
            <person name="Emerson J.B."/>
            <person name="Anantharaman K."/>
            <person name="Thomas B.C."/>
            <person name="Malmstrom R."/>
            <person name="Stieglmeier M."/>
            <person name="Klingl A."/>
            <person name="Woyke T."/>
            <person name="Ryan C.M."/>
            <person name="Banfield J.F."/>
        </authorList>
    </citation>
    <scope>NUCLEOTIDE SEQUENCE [LARGE SCALE GENOMIC DNA]</scope>
</reference>
<evidence type="ECO:0000313" key="3">
    <source>
        <dbReference type="Proteomes" id="UP000229816"/>
    </source>
</evidence>
<comment type="caution">
    <text evidence="2">The sequence shown here is derived from an EMBL/GenBank/DDBJ whole genome shotgun (WGS) entry which is preliminary data.</text>
</comment>
<dbReference type="AlphaFoldDB" id="A0A2M8ET13"/>
<gene>
    <name evidence="2" type="ORF">CO054_01045</name>
</gene>
<feature type="transmembrane region" description="Helical" evidence="1">
    <location>
        <begin position="251"/>
        <end position="270"/>
    </location>
</feature>
<feature type="transmembrane region" description="Helical" evidence="1">
    <location>
        <begin position="152"/>
        <end position="183"/>
    </location>
</feature>
<dbReference type="Proteomes" id="UP000229816">
    <property type="component" value="Unassembled WGS sequence"/>
</dbReference>